<evidence type="ECO:0000256" key="1">
    <source>
        <dbReference type="ARBA" id="ARBA00004429"/>
    </source>
</evidence>
<evidence type="ECO:0000256" key="9">
    <source>
        <dbReference type="RuleBase" id="RU361157"/>
    </source>
</evidence>
<feature type="transmembrane region" description="Helical" evidence="9">
    <location>
        <begin position="239"/>
        <end position="258"/>
    </location>
</feature>
<keyword evidence="8 9" id="KW-0472">Membrane</keyword>
<sequence>MIGKKLAISSSINYKLRKIRIARSLIVQLIKRDLRLRYRGSLLGYFWSMLNPLLYMAVLSAVFSYIIRFEVKNYSLFLLTGILIWNFFQQSLSIGVNSILFNGSLLKKVKVPASLFPFASVSSVLINFLLSLVPFAAISIAIKGNLPLTILFLPLCIGIFATFIFGVSLTLASLNVRFRDIGHLLDPILTILFYSTPIIYPKSAIPEKFRMILDLNPLTYYLDITRDVMFTGVVPEIEALLTATAFSMLSIVVGYLTFNKLKDEFVYDI</sequence>
<keyword evidence="3 9" id="KW-0813">Transport</keyword>
<evidence type="ECO:0000259" key="10">
    <source>
        <dbReference type="PROSITE" id="PS51012"/>
    </source>
</evidence>
<dbReference type="EMBL" id="FWZT01000029">
    <property type="protein sequence ID" value="SMF75304.1"/>
    <property type="molecule type" value="Genomic_DNA"/>
</dbReference>
<keyword evidence="5" id="KW-0997">Cell inner membrane</keyword>
<dbReference type="GO" id="GO:0140359">
    <property type="term" value="F:ABC-type transporter activity"/>
    <property type="evidence" value="ECO:0007669"/>
    <property type="project" value="InterPro"/>
</dbReference>
<dbReference type="PANTHER" id="PTHR30413">
    <property type="entry name" value="INNER MEMBRANE TRANSPORT PERMEASE"/>
    <property type="match status" value="1"/>
</dbReference>
<dbReference type="PROSITE" id="PS51012">
    <property type="entry name" value="ABC_TM2"/>
    <property type="match status" value="1"/>
</dbReference>
<name>A0A1Y6CL91_9BACT</name>
<evidence type="ECO:0000256" key="5">
    <source>
        <dbReference type="ARBA" id="ARBA00022519"/>
    </source>
</evidence>
<gene>
    <name evidence="11" type="ORF">SAMN06296036_1298</name>
</gene>
<dbReference type="AlphaFoldDB" id="A0A1Y6CL91"/>
<evidence type="ECO:0000256" key="8">
    <source>
        <dbReference type="ARBA" id="ARBA00023136"/>
    </source>
</evidence>
<proteinExistence type="inferred from homology"/>
<feature type="transmembrane region" description="Helical" evidence="9">
    <location>
        <begin position="148"/>
        <end position="172"/>
    </location>
</feature>
<feature type="transmembrane region" description="Helical" evidence="9">
    <location>
        <begin position="42"/>
        <end position="67"/>
    </location>
</feature>
<dbReference type="PRINTS" id="PR00164">
    <property type="entry name" value="ABC2TRNSPORT"/>
</dbReference>
<evidence type="ECO:0000313" key="12">
    <source>
        <dbReference type="Proteomes" id="UP000192907"/>
    </source>
</evidence>
<dbReference type="Pfam" id="PF01061">
    <property type="entry name" value="ABC2_membrane"/>
    <property type="match status" value="1"/>
</dbReference>
<dbReference type="InterPro" id="IPR013525">
    <property type="entry name" value="ABC2_TM"/>
</dbReference>
<dbReference type="OrthoDB" id="9786910at2"/>
<keyword evidence="12" id="KW-1185">Reference proteome</keyword>
<comment type="similarity">
    <text evidence="2 9">Belongs to the ABC-2 integral membrane protein family.</text>
</comment>
<dbReference type="InterPro" id="IPR000412">
    <property type="entry name" value="ABC_2_transport"/>
</dbReference>
<reference evidence="12" key="1">
    <citation type="submission" date="2017-04" db="EMBL/GenBank/DDBJ databases">
        <authorList>
            <person name="Varghese N."/>
            <person name="Submissions S."/>
        </authorList>
    </citation>
    <scope>NUCLEOTIDE SEQUENCE [LARGE SCALE GENOMIC DNA]</scope>
    <source>
        <strain evidence="12">RKEM611</strain>
    </source>
</reference>
<dbReference type="RefSeq" id="WP_132324844.1">
    <property type="nucleotide sequence ID" value="NZ_FWZT01000029.1"/>
</dbReference>
<keyword evidence="6 9" id="KW-0812">Transmembrane</keyword>
<dbReference type="InterPro" id="IPR047817">
    <property type="entry name" value="ABC2_TM_bact-type"/>
</dbReference>
<organism evidence="11 12">
    <name type="scientific">Pseudobacteriovorax antillogorgiicola</name>
    <dbReference type="NCBI Taxonomy" id="1513793"/>
    <lineage>
        <taxon>Bacteria</taxon>
        <taxon>Pseudomonadati</taxon>
        <taxon>Bdellovibrionota</taxon>
        <taxon>Oligoflexia</taxon>
        <taxon>Oligoflexales</taxon>
        <taxon>Pseudobacteriovoracaceae</taxon>
        <taxon>Pseudobacteriovorax</taxon>
    </lineage>
</organism>
<dbReference type="Proteomes" id="UP000192907">
    <property type="component" value="Unassembled WGS sequence"/>
</dbReference>
<feature type="domain" description="ABC transmembrane type-2" evidence="10">
    <location>
        <begin position="43"/>
        <end position="261"/>
    </location>
</feature>
<dbReference type="PANTHER" id="PTHR30413:SF8">
    <property type="entry name" value="TRANSPORT PERMEASE PROTEIN"/>
    <property type="match status" value="1"/>
</dbReference>
<dbReference type="GO" id="GO:0043190">
    <property type="term" value="C:ATP-binding cassette (ABC) transporter complex"/>
    <property type="evidence" value="ECO:0007669"/>
    <property type="project" value="InterPro"/>
</dbReference>
<evidence type="ECO:0000256" key="4">
    <source>
        <dbReference type="ARBA" id="ARBA00022475"/>
    </source>
</evidence>
<protein>
    <recommendedName>
        <fullName evidence="9">Transport permease protein</fullName>
    </recommendedName>
</protein>
<comment type="subcellular location">
    <subcellularLocation>
        <location evidence="1">Cell inner membrane</location>
        <topology evidence="1">Multi-pass membrane protein</topology>
    </subcellularLocation>
    <subcellularLocation>
        <location evidence="9">Cell membrane</location>
        <topology evidence="9">Multi-pass membrane protein</topology>
    </subcellularLocation>
</comment>
<dbReference type="GO" id="GO:0015920">
    <property type="term" value="P:lipopolysaccharide transport"/>
    <property type="evidence" value="ECO:0007669"/>
    <property type="project" value="TreeGrafter"/>
</dbReference>
<feature type="transmembrane region" description="Helical" evidence="9">
    <location>
        <begin position="118"/>
        <end position="142"/>
    </location>
</feature>
<keyword evidence="4 9" id="KW-1003">Cell membrane</keyword>
<keyword evidence="7 9" id="KW-1133">Transmembrane helix</keyword>
<dbReference type="STRING" id="1513793.SAMN06296036_1298"/>
<evidence type="ECO:0000256" key="7">
    <source>
        <dbReference type="ARBA" id="ARBA00022989"/>
    </source>
</evidence>
<evidence type="ECO:0000256" key="3">
    <source>
        <dbReference type="ARBA" id="ARBA00022448"/>
    </source>
</evidence>
<evidence type="ECO:0000256" key="2">
    <source>
        <dbReference type="ARBA" id="ARBA00007783"/>
    </source>
</evidence>
<comment type="caution">
    <text evidence="9">Lacks conserved residue(s) required for the propagation of feature annotation.</text>
</comment>
<evidence type="ECO:0000256" key="6">
    <source>
        <dbReference type="ARBA" id="ARBA00022692"/>
    </source>
</evidence>
<evidence type="ECO:0000313" key="11">
    <source>
        <dbReference type="EMBL" id="SMF75304.1"/>
    </source>
</evidence>
<accession>A0A1Y6CL91</accession>